<evidence type="ECO:0000313" key="4">
    <source>
        <dbReference type="Proteomes" id="UP001609176"/>
    </source>
</evidence>
<dbReference type="RefSeq" id="WP_395124358.1">
    <property type="nucleotide sequence ID" value="NZ_JBIMSN010000094.1"/>
</dbReference>
<dbReference type="SMART" id="SM00327">
    <property type="entry name" value="VWA"/>
    <property type="match status" value="1"/>
</dbReference>
<accession>A0ABW7KIT2</accession>
<proteinExistence type="predicted"/>
<protein>
    <submittedName>
        <fullName evidence="3">VWA domain-containing protein</fullName>
    </submittedName>
</protein>
<feature type="domain" description="VWFA" evidence="1">
    <location>
        <begin position="33"/>
        <end position="199"/>
    </location>
</feature>
<dbReference type="SUPFAM" id="SSF53300">
    <property type="entry name" value="vWA-like"/>
    <property type="match status" value="1"/>
</dbReference>
<name>A0ABW7KIT2_9NOCA</name>
<dbReference type="CDD" id="cd00198">
    <property type="entry name" value="vWFA"/>
    <property type="match status" value="1"/>
</dbReference>
<dbReference type="Gene3D" id="3.40.50.410">
    <property type="entry name" value="von Willebrand factor, type A domain"/>
    <property type="match status" value="1"/>
</dbReference>
<sequence length="203" mass="20954">MAGWTKKRFQAEPVTECPPGGNLGKLQASLSGVVILALDVSGSMSGSRLEQARKGCRQFVSEAIADGYSVGVILWHQGIDAISRPERSPRNAIAMLEAARAGGGNDFVPTLREAHAVLMAMPAADRVLAVFGDGDLGNKQAAIAASKPLIADNIRIITCGLGDASAAELDVISTEKAGSPRSAGSETIADSIASMARGLVRKA</sequence>
<dbReference type="Proteomes" id="UP001609176">
    <property type="component" value="Unassembled WGS sequence"/>
</dbReference>
<keyword evidence="5" id="KW-1185">Reference proteome</keyword>
<evidence type="ECO:0000313" key="5">
    <source>
        <dbReference type="Proteomes" id="UP001609219"/>
    </source>
</evidence>
<gene>
    <name evidence="3" type="ORF">ACHIPV_10835</name>
    <name evidence="2" type="ORF">ACHIRB_20360</name>
</gene>
<organism evidence="3 4">
    <name type="scientific">Antrihabitans spumae</name>
    <dbReference type="NCBI Taxonomy" id="3373370"/>
    <lineage>
        <taxon>Bacteria</taxon>
        <taxon>Bacillati</taxon>
        <taxon>Actinomycetota</taxon>
        <taxon>Actinomycetes</taxon>
        <taxon>Mycobacteriales</taxon>
        <taxon>Nocardiaceae</taxon>
        <taxon>Antrihabitans</taxon>
    </lineage>
</organism>
<comment type="caution">
    <text evidence="3">The sequence shown here is derived from an EMBL/GenBank/DDBJ whole genome shotgun (WGS) entry which is preliminary data.</text>
</comment>
<evidence type="ECO:0000259" key="1">
    <source>
        <dbReference type="PROSITE" id="PS50234"/>
    </source>
</evidence>
<dbReference type="PROSITE" id="PS50234">
    <property type="entry name" value="VWFA"/>
    <property type="match status" value="1"/>
</dbReference>
<dbReference type="InterPro" id="IPR036465">
    <property type="entry name" value="vWFA_dom_sf"/>
</dbReference>
<dbReference type="InterPro" id="IPR002035">
    <property type="entry name" value="VWF_A"/>
</dbReference>
<evidence type="ECO:0000313" key="3">
    <source>
        <dbReference type="EMBL" id="MFH5242374.1"/>
    </source>
</evidence>
<dbReference type="Proteomes" id="UP001609219">
    <property type="component" value="Unassembled WGS sequence"/>
</dbReference>
<evidence type="ECO:0000313" key="2">
    <source>
        <dbReference type="EMBL" id="MFH5230899.1"/>
    </source>
</evidence>
<dbReference type="EMBL" id="JBIMSN010000094">
    <property type="protein sequence ID" value="MFH5230899.1"/>
    <property type="molecule type" value="Genomic_DNA"/>
</dbReference>
<reference evidence="4 5" key="1">
    <citation type="submission" date="2024-10" db="EMBL/GenBank/DDBJ databases">
        <authorList>
            <person name="Riesco R."/>
        </authorList>
    </citation>
    <scope>NUCLEOTIDE SEQUENCE [LARGE SCALE GENOMIC DNA]</scope>
    <source>
        <strain evidence="3 4">NCIMB 15448</strain>
        <strain evidence="2 5">NCIMB 15450</strain>
    </source>
</reference>
<dbReference type="Pfam" id="PF13519">
    <property type="entry name" value="VWA_2"/>
    <property type="match status" value="1"/>
</dbReference>
<dbReference type="EMBL" id="JBIMSP010000013">
    <property type="protein sequence ID" value="MFH5242374.1"/>
    <property type="molecule type" value="Genomic_DNA"/>
</dbReference>